<organism evidence="2 3">
    <name type="scientific">Nepenthes gracilis</name>
    <name type="common">Slender pitcher plant</name>
    <dbReference type="NCBI Taxonomy" id="150966"/>
    <lineage>
        <taxon>Eukaryota</taxon>
        <taxon>Viridiplantae</taxon>
        <taxon>Streptophyta</taxon>
        <taxon>Embryophyta</taxon>
        <taxon>Tracheophyta</taxon>
        <taxon>Spermatophyta</taxon>
        <taxon>Magnoliopsida</taxon>
        <taxon>eudicotyledons</taxon>
        <taxon>Gunneridae</taxon>
        <taxon>Pentapetalae</taxon>
        <taxon>Caryophyllales</taxon>
        <taxon>Nepenthaceae</taxon>
        <taxon>Nepenthes</taxon>
    </lineage>
</organism>
<dbReference type="AlphaFoldDB" id="A0AAD3RWK8"/>
<comment type="caution">
    <text evidence="2">The sequence shown here is derived from an EMBL/GenBank/DDBJ whole genome shotgun (WGS) entry which is preliminary data.</text>
</comment>
<protein>
    <recommendedName>
        <fullName evidence="1">JAB1/MPN/MOV34 metalloenzyme domain-containing protein</fullName>
    </recommendedName>
</protein>
<name>A0AAD3RWK8_NEPGR</name>
<proteinExistence type="predicted"/>
<dbReference type="InterPro" id="IPR000555">
    <property type="entry name" value="JAMM/MPN+_dom"/>
</dbReference>
<dbReference type="Pfam" id="PF01398">
    <property type="entry name" value="JAB"/>
    <property type="match status" value="1"/>
</dbReference>
<reference evidence="2" key="1">
    <citation type="submission" date="2023-05" db="EMBL/GenBank/DDBJ databases">
        <title>Nepenthes gracilis genome sequencing.</title>
        <authorList>
            <person name="Fukushima K."/>
        </authorList>
    </citation>
    <scope>NUCLEOTIDE SEQUENCE</scope>
    <source>
        <strain evidence="2">SING2019-196</strain>
    </source>
</reference>
<dbReference type="EMBL" id="BSYO01000001">
    <property type="protein sequence ID" value="GMG98307.1"/>
    <property type="molecule type" value="Genomic_DNA"/>
</dbReference>
<evidence type="ECO:0000313" key="2">
    <source>
        <dbReference type="EMBL" id="GMG98307.1"/>
    </source>
</evidence>
<evidence type="ECO:0000313" key="3">
    <source>
        <dbReference type="Proteomes" id="UP001279734"/>
    </source>
</evidence>
<dbReference type="Proteomes" id="UP001279734">
    <property type="component" value="Unassembled WGS sequence"/>
</dbReference>
<dbReference type="GO" id="GO:0031369">
    <property type="term" value="F:translation initiation factor binding"/>
    <property type="evidence" value="ECO:0007669"/>
    <property type="project" value="TreeGrafter"/>
</dbReference>
<evidence type="ECO:0000259" key="1">
    <source>
        <dbReference type="Pfam" id="PF01398"/>
    </source>
</evidence>
<sequence length="131" mass="14586">MGYPCTENGIGWMLRERKNSMVEFWEGWDWQNFRLLNVVDGFQFSSPSGPALSVKVHPVVIFNICNCYIRRPDQAERVIGTLGGSVLPDGTVDVRNSLEIPDQLCCPTPQEHMQITVCSGRTGIRGLGGDD</sequence>
<accession>A0AAD3RWK8</accession>
<dbReference type="PANTHER" id="PTHR10540">
    <property type="entry name" value="EUKARYOTIC TRANSLATION INITIATION FACTOR 3 SUBUNIT F-RELATED"/>
    <property type="match status" value="1"/>
</dbReference>
<dbReference type="GO" id="GO:0071541">
    <property type="term" value="C:eukaryotic translation initiation factor 3 complex, eIF3m"/>
    <property type="evidence" value="ECO:0007669"/>
    <property type="project" value="TreeGrafter"/>
</dbReference>
<dbReference type="GO" id="GO:0003743">
    <property type="term" value="F:translation initiation factor activity"/>
    <property type="evidence" value="ECO:0007669"/>
    <property type="project" value="TreeGrafter"/>
</dbReference>
<dbReference type="PANTHER" id="PTHR10540:SF6">
    <property type="entry name" value="EUKARYOTIC TRANSLATION INITIATION FACTOR 3 SUBUNIT F"/>
    <property type="match status" value="1"/>
</dbReference>
<gene>
    <name evidence="2" type="ORF">Nepgr_000147</name>
</gene>
<dbReference type="GO" id="GO:0008237">
    <property type="term" value="F:metallopeptidase activity"/>
    <property type="evidence" value="ECO:0007669"/>
    <property type="project" value="InterPro"/>
</dbReference>
<feature type="domain" description="JAB1/MPN/MOV34 metalloenzyme" evidence="1">
    <location>
        <begin position="52"/>
        <end position="102"/>
    </location>
</feature>
<dbReference type="Gene3D" id="3.40.140.10">
    <property type="entry name" value="Cytidine Deaminase, domain 2"/>
    <property type="match status" value="1"/>
</dbReference>
<keyword evidence="3" id="KW-1185">Reference proteome</keyword>